<dbReference type="OrthoDB" id="341421at2759"/>
<keyword evidence="2" id="KW-1185">Reference proteome</keyword>
<protein>
    <submittedName>
        <fullName evidence="1">Uncharacterized protein</fullName>
    </submittedName>
</protein>
<name>K0RZW5_THAOC</name>
<evidence type="ECO:0000313" key="1">
    <source>
        <dbReference type="EMBL" id="EJK54331.1"/>
    </source>
</evidence>
<accession>K0RZW5</accession>
<evidence type="ECO:0000313" key="2">
    <source>
        <dbReference type="Proteomes" id="UP000266841"/>
    </source>
</evidence>
<feature type="non-terminal residue" evidence="1">
    <location>
        <position position="1"/>
    </location>
</feature>
<dbReference type="AlphaFoldDB" id="K0RZW5"/>
<gene>
    <name evidence="1" type="ORF">THAOC_26051</name>
</gene>
<comment type="caution">
    <text evidence="1">The sequence shown here is derived from an EMBL/GenBank/DDBJ whole genome shotgun (WGS) entry which is preliminary data.</text>
</comment>
<dbReference type="Proteomes" id="UP000266841">
    <property type="component" value="Unassembled WGS sequence"/>
</dbReference>
<reference evidence="1 2" key="1">
    <citation type="journal article" date="2012" name="Genome Biol.">
        <title>Genome and low-iron response of an oceanic diatom adapted to chronic iron limitation.</title>
        <authorList>
            <person name="Lommer M."/>
            <person name="Specht M."/>
            <person name="Roy A.S."/>
            <person name="Kraemer L."/>
            <person name="Andreson R."/>
            <person name="Gutowska M.A."/>
            <person name="Wolf J."/>
            <person name="Bergner S.V."/>
            <person name="Schilhabel M.B."/>
            <person name="Klostermeier U.C."/>
            <person name="Beiko R.G."/>
            <person name="Rosenstiel P."/>
            <person name="Hippler M."/>
            <person name="Laroche J."/>
        </authorList>
    </citation>
    <scope>NUCLEOTIDE SEQUENCE [LARGE SCALE GENOMIC DNA]</scope>
    <source>
        <strain evidence="1 2">CCMP1005</strain>
    </source>
</reference>
<organism evidence="1 2">
    <name type="scientific">Thalassiosira oceanica</name>
    <name type="common">Marine diatom</name>
    <dbReference type="NCBI Taxonomy" id="159749"/>
    <lineage>
        <taxon>Eukaryota</taxon>
        <taxon>Sar</taxon>
        <taxon>Stramenopiles</taxon>
        <taxon>Ochrophyta</taxon>
        <taxon>Bacillariophyta</taxon>
        <taxon>Coscinodiscophyceae</taxon>
        <taxon>Thalassiosirophycidae</taxon>
        <taxon>Thalassiosirales</taxon>
        <taxon>Thalassiosiraceae</taxon>
        <taxon>Thalassiosira</taxon>
    </lineage>
</organism>
<proteinExistence type="predicted"/>
<sequence>AVCRCGVGVAGAGAGAVGVSLGWAVEDPTHSCVRYKYNGSGKFACIAAQIGYRNKYVTGTVTRSPSRLALSSRHSRLRTKAMYVRPCVGNTGVMKVVKAPEIEEGCKQLPTGDCDHKPANLCITSHEGQPYQASVMNSMCTKKGGWPEHNSNVSVSGTVWDLKALQAVIDYSLVWPDDVDGEQMTLPADALEPIKIEREEGDWGVTVNGLMYCPEHDLEVCGQCGVDHRYTNFFHEYSGDDAEDLVWNWQEGMSRIGAPSRKAPTKKGKKDFPGNPAVFRPVISDHLLLLTNRFNPSRLNVWTSRGLRTLEVGIRHFAAFQDNDHEVPEFAKLPVRRLRETHVALGRRYDEFLKQKRPNEPMGRMILQDDAQTQALNIDLVLPVREMEVGGVKFPVFVVRWMQARATDGFQKIQLVMQTMERNTRMSNIPCETDEIDLAAAHLAANAKLLDPSFVRGHAKRHMEVSVITPISHGMQEAHYESVKYCTQCGTSGCDLMKCSRCRKVSEL</sequence>
<dbReference type="EMBL" id="AGNL01035983">
    <property type="protein sequence ID" value="EJK54331.1"/>
    <property type="molecule type" value="Genomic_DNA"/>
</dbReference>